<evidence type="ECO:0000313" key="2">
    <source>
        <dbReference type="Proteomes" id="UP000651668"/>
    </source>
</evidence>
<dbReference type="Proteomes" id="UP000651668">
    <property type="component" value="Unassembled WGS sequence"/>
</dbReference>
<protein>
    <submittedName>
        <fullName evidence="1">Uncharacterized protein</fullName>
    </submittedName>
</protein>
<evidence type="ECO:0000313" key="1">
    <source>
        <dbReference type="EMBL" id="GGC56825.1"/>
    </source>
</evidence>
<dbReference type="EMBL" id="BMIL01000002">
    <property type="protein sequence ID" value="GGC56825.1"/>
    <property type="molecule type" value="Genomic_DNA"/>
</dbReference>
<proteinExistence type="predicted"/>
<dbReference type="AlphaFoldDB" id="A0A916U1S7"/>
<gene>
    <name evidence="1" type="ORF">GCM10011387_08000</name>
</gene>
<reference evidence="1" key="2">
    <citation type="submission" date="2020-09" db="EMBL/GenBank/DDBJ databases">
        <authorList>
            <person name="Sun Q."/>
            <person name="Zhou Y."/>
        </authorList>
    </citation>
    <scope>NUCLEOTIDE SEQUENCE</scope>
    <source>
        <strain evidence="1">CGMCC 1.15343</strain>
    </source>
</reference>
<accession>A0A916U1S7</accession>
<organism evidence="1 2">
    <name type="scientific">Pedobacter quisquiliarum</name>
    <dbReference type="NCBI Taxonomy" id="1834438"/>
    <lineage>
        <taxon>Bacteria</taxon>
        <taxon>Pseudomonadati</taxon>
        <taxon>Bacteroidota</taxon>
        <taxon>Sphingobacteriia</taxon>
        <taxon>Sphingobacteriales</taxon>
        <taxon>Sphingobacteriaceae</taxon>
        <taxon>Pedobacter</taxon>
    </lineage>
</organism>
<sequence length="214" mass="23270">MAAAQDVVMLDTANFVRGTIKGTDYNTVSLLKDDQVEVIYKAKDVKEFLWNGETYVSKPIINNKKVEQRFFKVLELGAVNMYAIGEQSGDPTATQEKRVRVSPNIGFGLGSGGMSRGGFGGVGIGGGISIGGGRRSNSKKAAGRKALYFIEKPGTGPMLEIQLNSSGDQQRLKQILLEKLNNDEDLATRIKETESFDAKAVAAYVKAYNLMHQQ</sequence>
<name>A0A916U1S7_9SPHI</name>
<reference evidence="1" key="1">
    <citation type="journal article" date="2014" name="Int. J. Syst. Evol. Microbiol.">
        <title>Complete genome sequence of Corynebacterium casei LMG S-19264T (=DSM 44701T), isolated from a smear-ripened cheese.</title>
        <authorList>
            <consortium name="US DOE Joint Genome Institute (JGI-PGF)"/>
            <person name="Walter F."/>
            <person name="Albersmeier A."/>
            <person name="Kalinowski J."/>
            <person name="Ruckert C."/>
        </authorList>
    </citation>
    <scope>NUCLEOTIDE SEQUENCE</scope>
    <source>
        <strain evidence="1">CGMCC 1.15343</strain>
    </source>
</reference>
<keyword evidence="2" id="KW-1185">Reference proteome</keyword>
<comment type="caution">
    <text evidence="1">The sequence shown here is derived from an EMBL/GenBank/DDBJ whole genome shotgun (WGS) entry which is preliminary data.</text>
</comment>